<dbReference type="GO" id="GO:0003677">
    <property type="term" value="F:DNA binding"/>
    <property type="evidence" value="ECO:0007669"/>
    <property type="project" value="UniProtKB-KW"/>
</dbReference>
<dbReference type="InterPro" id="IPR036390">
    <property type="entry name" value="WH_DNA-bd_sf"/>
</dbReference>
<dbReference type="InterPro" id="IPR036388">
    <property type="entry name" value="WH-like_DNA-bd_sf"/>
</dbReference>
<name>A0A1M7SNJ9_9ACTN</name>
<dbReference type="Gene3D" id="1.10.10.10">
    <property type="entry name" value="Winged helix-like DNA-binding domain superfamily/Winged helix DNA-binding domain"/>
    <property type="match status" value="1"/>
</dbReference>
<accession>A0A1M7SNJ9</accession>
<dbReference type="InterPro" id="IPR000835">
    <property type="entry name" value="HTH_MarR-typ"/>
</dbReference>
<feature type="domain" description="HTH marR-type" evidence="1">
    <location>
        <begin position="1"/>
        <end position="146"/>
    </location>
</feature>
<dbReference type="GO" id="GO:0003700">
    <property type="term" value="F:DNA-binding transcription factor activity"/>
    <property type="evidence" value="ECO:0007669"/>
    <property type="project" value="InterPro"/>
</dbReference>
<protein>
    <submittedName>
        <fullName evidence="2">DNA-binding transcriptional regulator, MarR family</fullName>
    </submittedName>
</protein>
<dbReference type="OrthoDB" id="5295456at2"/>
<keyword evidence="2" id="KW-0238">DNA-binding</keyword>
<dbReference type="InterPro" id="IPR039422">
    <property type="entry name" value="MarR/SlyA-like"/>
</dbReference>
<dbReference type="AlphaFoldDB" id="A0A1M7SNJ9"/>
<dbReference type="SMART" id="SM00347">
    <property type="entry name" value="HTH_MARR"/>
    <property type="match status" value="1"/>
</dbReference>
<dbReference type="PANTHER" id="PTHR33164">
    <property type="entry name" value="TRANSCRIPTIONAL REGULATOR, MARR FAMILY"/>
    <property type="match status" value="1"/>
</dbReference>
<sequence>MPQLSRRDDALITTFGRLVEAQSRLERRLGADLEARCDLPHAWFEVLVRLGRSAAGRLTMGSLAEEVSLTTGGVTRLVDRMEAAGYVERVPCPTDRRVSYASLTDSGRAKLDEATQVHAANLRSVFATFSDEDRNTLDALLDRLRPVHADLAAGS</sequence>
<organism evidence="2 3">
    <name type="scientific">Geodermatophilus obscurus</name>
    <dbReference type="NCBI Taxonomy" id="1861"/>
    <lineage>
        <taxon>Bacteria</taxon>
        <taxon>Bacillati</taxon>
        <taxon>Actinomycetota</taxon>
        <taxon>Actinomycetes</taxon>
        <taxon>Geodermatophilales</taxon>
        <taxon>Geodermatophilaceae</taxon>
        <taxon>Geodermatophilus</taxon>
    </lineage>
</organism>
<evidence type="ECO:0000313" key="2">
    <source>
        <dbReference type="EMBL" id="SHN60051.1"/>
    </source>
</evidence>
<dbReference type="RefSeq" id="WP_072914155.1">
    <property type="nucleotide sequence ID" value="NZ_FRDM01000003.1"/>
</dbReference>
<gene>
    <name evidence="2" type="ORF">SAMN05660350_00937</name>
</gene>
<dbReference type="Proteomes" id="UP000184428">
    <property type="component" value="Unassembled WGS sequence"/>
</dbReference>
<dbReference type="EMBL" id="FRDM01000003">
    <property type="protein sequence ID" value="SHN60051.1"/>
    <property type="molecule type" value="Genomic_DNA"/>
</dbReference>
<dbReference type="GO" id="GO:0006950">
    <property type="term" value="P:response to stress"/>
    <property type="evidence" value="ECO:0007669"/>
    <property type="project" value="TreeGrafter"/>
</dbReference>
<dbReference type="PRINTS" id="PR00598">
    <property type="entry name" value="HTHMARR"/>
</dbReference>
<dbReference type="PANTHER" id="PTHR33164:SF43">
    <property type="entry name" value="HTH-TYPE TRANSCRIPTIONAL REPRESSOR YETL"/>
    <property type="match status" value="1"/>
</dbReference>
<dbReference type="PROSITE" id="PS50995">
    <property type="entry name" value="HTH_MARR_2"/>
    <property type="match status" value="1"/>
</dbReference>
<proteinExistence type="predicted"/>
<evidence type="ECO:0000313" key="3">
    <source>
        <dbReference type="Proteomes" id="UP000184428"/>
    </source>
</evidence>
<dbReference type="SUPFAM" id="SSF46785">
    <property type="entry name" value="Winged helix' DNA-binding domain"/>
    <property type="match status" value="1"/>
</dbReference>
<evidence type="ECO:0000259" key="1">
    <source>
        <dbReference type="PROSITE" id="PS50995"/>
    </source>
</evidence>
<dbReference type="Pfam" id="PF12802">
    <property type="entry name" value="MarR_2"/>
    <property type="match status" value="1"/>
</dbReference>
<reference evidence="2 3" key="1">
    <citation type="submission" date="2016-12" db="EMBL/GenBank/DDBJ databases">
        <authorList>
            <person name="Song W.-J."/>
            <person name="Kurnit D.M."/>
        </authorList>
    </citation>
    <scope>NUCLEOTIDE SEQUENCE [LARGE SCALE GENOMIC DNA]</scope>
    <source>
        <strain evidence="2 3">DSM 43162</strain>
    </source>
</reference>